<sequence length="78" mass="9052">MLHSFYNSFGFIGSILVAMFIFLCFIFWMAGIAGISQLPPSKKKSTKLFCSVIFPPYPIIWLFVDMFRQKSLMEETEI</sequence>
<name>A0A5D3YQG0_9BACT</name>
<gene>
    <name evidence="2" type="ORF">LX73_0519</name>
</gene>
<dbReference type="EMBL" id="VNHY01000001">
    <property type="protein sequence ID" value="TYP95223.1"/>
    <property type="molecule type" value="Genomic_DNA"/>
</dbReference>
<proteinExistence type="predicted"/>
<reference evidence="2 3" key="1">
    <citation type="submission" date="2019-07" db="EMBL/GenBank/DDBJ databases">
        <title>Genomic Encyclopedia of Archaeal and Bacterial Type Strains, Phase II (KMG-II): from individual species to whole genera.</title>
        <authorList>
            <person name="Goeker M."/>
        </authorList>
    </citation>
    <scope>NUCLEOTIDE SEQUENCE [LARGE SCALE GENOMIC DNA]</scope>
    <source>
        <strain evidence="2 3">DSM 21935</strain>
    </source>
</reference>
<keyword evidence="3" id="KW-1185">Reference proteome</keyword>
<feature type="transmembrane region" description="Helical" evidence="1">
    <location>
        <begin position="12"/>
        <end position="36"/>
    </location>
</feature>
<comment type="caution">
    <text evidence="2">The sequence shown here is derived from an EMBL/GenBank/DDBJ whole genome shotgun (WGS) entry which is preliminary data.</text>
</comment>
<evidence type="ECO:0000256" key="1">
    <source>
        <dbReference type="SAM" id="Phobius"/>
    </source>
</evidence>
<keyword evidence="1" id="KW-0472">Membrane</keyword>
<accession>A0A5D3YQG0</accession>
<evidence type="ECO:0000313" key="3">
    <source>
        <dbReference type="Proteomes" id="UP000324595"/>
    </source>
</evidence>
<keyword evidence="1" id="KW-0812">Transmembrane</keyword>
<keyword evidence="1" id="KW-1133">Transmembrane helix</keyword>
<protein>
    <submittedName>
        <fullName evidence="2">Uncharacterized protein</fullName>
    </submittedName>
</protein>
<organism evidence="2 3">
    <name type="scientific">Fodinibius salinus</name>
    <dbReference type="NCBI Taxonomy" id="860790"/>
    <lineage>
        <taxon>Bacteria</taxon>
        <taxon>Pseudomonadati</taxon>
        <taxon>Balneolota</taxon>
        <taxon>Balneolia</taxon>
        <taxon>Balneolales</taxon>
        <taxon>Balneolaceae</taxon>
        <taxon>Fodinibius</taxon>
    </lineage>
</organism>
<dbReference type="Proteomes" id="UP000324595">
    <property type="component" value="Unassembled WGS sequence"/>
</dbReference>
<dbReference type="AlphaFoldDB" id="A0A5D3YQG0"/>
<feature type="transmembrane region" description="Helical" evidence="1">
    <location>
        <begin position="48"/>
        <end position="64"/>
    </location>
</feature>
<evidence type="ECO:0000313" key="2">
    <source>
        <dbReference type="EMBL" id="TYP95223.1"/>
    </source>
</evidence>
<dbReference type="OrthoDB" id="1524997at2"/>